<name>B5TM87_BOVIN</name>
<dbReference type="AlphaFoldDB" id="B5TM87"/>
<proteinExistence type="evidence at transcript level"/>
<reference evidence="1" key="2">
    <citation type="submission" date="2008-08" db="EMBL/GenBank/DDBJ databases">
        <authorList>
            <person name="Kumar C.G."/>
            <person name="Larson J.H."/>
            <person name="Band M.R."/>
            <person name="Lewin H.A."/>
        </authorList>
    </citation>
    <scope>NUCLEOTIDE SEQUENCE</scope>
    <source>
        <tissue evidence="1">Placenta</tissue>
    </source>
</reference>
<organism evidence="1">
    <name type="scientific">Bos taurus</name>
    <name type="common">Bovine</name>
    <dbReference type="NCBI Taxonomy" id="9913"/>
    <lineage>
        <taxon>Eukaryota</taxon>
        <taxon>Metazoa</taxon>
        <taxon>Chordata</taxon>
        <taxon>Craniata</taxon>
        <taxon>Vertebrata</taxon>
        <taxon>Euteleostomi</taxon>
        <taxon>Mammalia</taxon>
        <taxon>Eutheria</taxon>
        <taxon>Laurasiatheria</taxon>
        <taxon>Artiodactyla</taxon>
        <taxon>Ruminantia</taxon>
        <taxon>Pecora</taxon>
        <taxon>Bovidae</taxon>
        <taxon>Bovinae</taxon>
        <taxon>Bos</taxon>
    </lineage>
</organism>
<accession>B5TM87</accession>
<evidence type="ECO:0000313" key="1">
    <source>
        <dbReference type="EMBL" id="ACH79982.1"/>
    </source>
</evidence>
<reference evidence="1" key="1">
    <citation type="journal article" date="2007" name="BMC Genomics">
        <title>Discovery and characterization of 91 novel transcripts expressed in cattle placenta.</title>
        <authorList>
            <person name="Kumar C.G."/>
            <person name="Larson J.H."/>
            <person name="Band M.R."/>
            <person name="Lewin H.A."/>
        </authorList>
    </citation>
    <scope>NUCLEOTIDE SEQUENCE</scope>
    <source>
        <tissue evidence="1">Placenta</tissue>
    </source>
</reference>
<dbReference type="EMBL" id="EU998981">
    <property type="protein sequence ID" value="ACH79982.1"/>
    <property type="molecule type" value="mRNA"/>
</dbReference>
<sequence length="67" mass="7833">MVNSLPAVWKNWVQSLGQEDPLEKEMATHSSILAWRIPWTEEPGGYSPWGRRVRHDRVTHTFVLGKY</sequence>
<protein>
    <submittedName>
        <fullName evidence="1">Uncharacterized protein</fullName>
    </submittedName>
</protein>